<gene>
    <name evidence="1" type="ORF">A2867_04140</name>
</gene>
<organism evidence="1 2">
    <name type="scientific">Candidatus Daviesbacteria bacterium RIFCSPHIGHO2_01_FULL_40_11</name>
    <dbReference type="NCBI Taxonomy" id="1797762"/>
    <lineage>
        <taxon>Bacteria</taxon>
        <taxon>Candidatus Daviesiibacteriota</taxon>
    </lineage>
</organism>
<comment type="caution">
    <text evidence="1">The sequence shown here is derived from an EMBL/GenBank/DDBJ whole genome shotgun (WGS) entry which is preliminary data.</text>
</comment>
<dbReference type="EMBL" id="MFCP01000015">
    <property type="protein sequence ID" value="OGE28785.1"/>
    <property type="molecule type" value="Genomic_DNA"/>
</dbReference>
<protein>
    <submittedName>
        <fullName evidence="1">Uncharacterized protein</fullName>
    </submittedName>
</protein>
<accession>A0A1F5JJI7</accession>
<sequence>MVEEDNAVLRHHLIESPHEVFDNTPRLLEYYQRITNLIPFTEATLIWFIARGGSGKSTSAQQFIIKMENDDDLKERLRERWLLKQMPDGWQESLTVKYLVYDQCLALAKDRAGSAWEVQEKRGLIFAAAAELMGTSIQWARDNLNRPFLLTLDLPVIPHRRDTGRTMMHSIIRRRDMHPGEIHRIIAIRPDQALRRHALEERKMLEQEVLMIQDPADRDKLETKVRSMASSAITELAYQEELDLIEELINTGELSVDLAGFRNDPEKEDQAAEALHKLECQKALGYHQEEYYRVVKNVKLPIPIHSYKDIFDRRDSEYSLPIEQIAEEIFGPTGLGSFEDTLRQTPAGFRVFFPYTPPLTRSERRKHPLIP</sequence>
<dbReference type="AlphaFoldDB" id="A0A1F5JJI7"/>
<evidence type="ECO:0000313" key="1">
    <source>
        <dbReference type="EMBL" id="OGE28785.1"/>
    </source>
</evidence>
<evidence type="ECO:0000313" key="2">
    <source>
        <dbReference type="Proteomes" id="UP000177555"/>
    </source>
</evidence>
<proteinExistence type="predicted"/>
<dbReference type="Proteomes" id="UP000177555">
    <property type="component" value="Unassembled WGS sequence"/>
</dbReference>
<reference evidence="1 2" key="1">
    <citation type="journal article" date="2016" name="Nat. Commun.">
        <title>Thousands of microbial genomes shed light on interconnected biogeochemical processes in an aquifer system.</title>
        <authorList>
            <person name="Anantharaman K."/>
            <person name="Brown C.T."/>
            <person name="Hug L.A."/>
            <person name="Sharon I."/>
            <person name="Castelle C.J."/>
            <person name="Probst A.J."/>
            <person name="Thomas B.C."/>
            <person name="Singh A."/>
            <person name="Wilkins M.J."/>
            <person name="Karaoz U."/>
            <person name="Brodie E.L."/>
            <person name="Williams K.H."/>
            <person name="Hubbard S.S."/>
            <person name="Banfield J.F."/>
        </authorList>
    </citation>
    <scope>NUCLEOTIDE SEQUENCE [LARGE SCALE GENOMIC DNA]</scope>
</reference>
<name>A0A1F5JJI7_9BACT</name>